<evidence type="ECO:0000256" key="3">
    <source>
        <dbReference type="ARBA" id="ARBA00022692"/>
    </source>
</evidence>
<comment type="similarity">
    <text evidence="2">Belongs to the GtrA family.</text>
</comment>
<protein>
    <submittedName>
        <fullName evidence="8">GtrA family protein</fullName>
    </submittedName>
</protein>
<dbReference type="Proteomes" id="UP001174210">
    <property type="component" value="Unassembled WGS sequence"/>
</dbReference>
<evidence type="ECO:0000256" key="4">
    <source>
        <dbReference type="ARBA" id="ARBA00022989"/>
    </source>
</evidence>
<evidence type="ECO:0000313" key="9">
    <source>
        <dbReference type="Proteomes" id="UP001174210"/>
    </source>
</evidence>
<feature type="domain" description="GtrA/DPMS transmembrane" evidence="7">
    <location>
        <begin position="28"/>
        <end position="141"/>
    </location>
</feature>
<comment type="subcellular location">
    <subcellularLocation>
        <location evidence="1">Membrane</location>
        <topology evidence="1">Multi-pass membrane protein</topology>
    </subcellularLocation>
</comment>
<feature type="transmembrane region" description="Helical" evidence="6">
    <location>
        <begin position="56"/>
        <end position="77"/>
    </location>
</feature>
<dbReference type="PANTHER" id="PTHR38459">
    <property type="entry name" value="PROPHAGE BACTOPRENOL-LINKED GLUCOSE TRANSLOCASE HOMOLOG"/>
    <property type="match status" value="1"/>
</dbReference>
<gene>
    <name evidence="8" type="ORF">P5G59_14725</name>
</gene>
<dbReference type="Pfam" id="PF04138">
    <property type="entry name" value="GtrA_DPMS_TM"/>
    <property type="match status" value="1"/>
</dbReference>
<accession>A0ABT8J009</accession>
<evidence type="ECO:0000256" key="2">
    <source>
        <dbReference type="ARBA" id="ARBA00009399"/>
    </source>
</evidence>
<proteinExistence type="inferred from homology"/>
<evidence type="ECO:0000256" key="1">
    <source>
        <dbReference type="ARBA" id="ARBA00004141"/>
    </source>
</evidence>
<organism evidence="8 9">
    <name type="scientific">Leifsonia virtsii</name>
    <dbReference type="NCBI Taxonomy" id="3035915"/>
    <lineage>
        <taxon>Bacteria</taxon>
        <taxon>Bacillati</taxon>
        <taxon>Actinomycetota</taxon>
        <taxon>Actinomycetes</taxon>
        <taxon>Micrococcales</taxon>
        <taxon>Microbacteriaceae</taxon>
        <taxon>Leifsonia</taxon>
    </lineage>
</organism>
<dbReference type="InterPro" id="IPR051401">
    <property type="entry name" value="GtrA_CellWall_Glycosyl"/>
</dbReference>
<evidence type="ECO:0000313" key="8">
    <source>
        <dbReference type="EMBL" id="MDN4598404.1"/>
    </source>
</evidence>
<evidence type="ECO:0000259" key="7">
    <source>
        <dbReference type="Pfam" id="PF04138"/>
    </source>
</evidence>
<keyword evidence="5 6" id="KW-0472">Membrane</keyword>
<reference evidence="8" key="1">
    <citation type="submission" date="2023-03" db="EMBL/GenBank/DDBJ databases">
        <title>MT1 and MT2 Draft Genomes of Novel Species.</title>
        <authorList>
            <person name="Venkateswaran K."/>
        </authorList>
    </citation>
    <scope>NUCLEOTIDE SEQUENCE</scope>
    <source>
        <strain evidence="8">F6_8S_P_1A</strain>
    </source>
</reference>
<keyword evidence="3 6" id="KW-0812">Transmembrane</keyword>
<dbReference type="PANTHER" id="PTHR38459:SF1">
    <property type="entry name" value="PROPHAGE BACTOPRENOL-LINKED GLUCOSE TRANSLOCASE HOMOLOG"/>
    <property type="match status" value="1"/>
</dbReference>
<feature type="transmembrane region" description="Helical" evidence="6">
    <location>
        <begin position="122"/>
        <end position="142"/>
    </location>
</feature>
<name>A0ABT8J009_9MICO</name>
<keyword evidence="9" id="KW-1185">Reference proteome</keyword>
<feature type="transmembrane region" description="Helical" evidence="6">
    <location>
        <begin position="29"/>
        <end position="50"/>
    </location>
</feature>
<keyword evidence="4 6" id="KW-1133">Transmembrane helix</keyword>
<dbReference type="EMBL" id="JAROCB010000004">
    <property type="protein sequence ID" value="MDN4598404.1"/>
    <property type="molecule type" value="Genomic_DNA"/>
</dbReference>
<evidence type="ECO:0000256" key="6">
    <source>
        <dbReference type="SAM" id="Phobius"/>
    </source>
</evidence>
<evidence type="ECO:0000256" key="5">
    <source>
        <dbReference type="ARBA" id="ARBA00023136"/>
    </source>
</evidence>
<dbReference type="InterPro" id="IPR007267">
    <property type="entry name" value="GtrA_DPMS_TM"/>
</dbReference>
<comment type="caution">
    <text evidence="8">The sequence shown here is derived from an EMBL/GenBank/DDBJ whole genome shotgun (WGS) entry which is preliminary data.</text>
</comment>
<sequence length="157" mass="17143">MTEDRPAGTPERGRRTGVLALLDHSAVRYLIAGGVAFLVDFGLLWLFHVALGLPTWLAAAISFLLSFFFTYTIQRVFSFGSAAPHGPALIKYTLLVAANTVATAGIVALFDHTALGWAGGKVVATVVTTVWNYFAYRYWVFAHPGRSRAVRKPARED</sequence>
<feature type="transmembrane region" description="Helical" evidence="6">
    <location>
        <begin position="89"/>
        <end position="110"/>
    </location>
</feature>